<dbReference type="InterPro" id="IPR010664">
    <property type="entry name" value="LipoPS_assembly_LptC-rel"/>
</dbReference>
<keyword evidence="2" id="KW-0997">Cell inner membrane</keyword>
<dbReference type="Proteomes" id="UP000324285">
    <property type="component" value="Chromosome"/>
</dbReference>
<dbReference type="EMBL" id="CP038437">
    <property type="protein sequence ID" value="QEM81315.1"/>
    <property type="molecule type" value="Genomic_DNA"/>
</dbReference>
<dbReference type="InterPro" id="IPR052363">
    <property type="entry name" value="LPS_export_LptC"/>
</dbReference>
<sequence>MQLRLRKPGFRFWLVVILLGLGAWLAFLDPRDTIIPNMIPKNEAGEPDYYLEDAKLTRFNAQGQAYQRATTPRLAHTPEDDVTRLKTPDLELIDDDGRDWIASADEGRLGPDGNPIVLTGNAHLEAPQERWQLDTEELHYDNKTGHAWSETPALLRQPPQEMRGERFDAWIHDNRARLTDNVTGFHPPEPQKESAQ</sequence>
<dbReference type="NCBIfam" id="TIGR04409">
    <property type="entry name" value="LptC_YrbK"/>
    <property type="match status" value="1"/>
</dbReference>
<accession>A0A5C1NGH2</accession>
<evidence type="ECO:0000256" key="3">
    <source>
        <dbReference type="ARBA" id="ARBA00022692"/>
    </source>
</evidence>
<keyword evidence="4" id="KW-1133">Transmembrane helix</keyword>
<keyword evidence="1" id="KW-1003">Cell membrane</keyword>
<reference evidence="6" key="1">
    <citation type="submission" date="2021-02" db="EMBL/GenBank/DDBJ databases">
        <title>Strain Y2R2, a novel species of the genus Halomonas.</title>
        <authorList>
            <person name="Huang H."/>
        </authorList>
    </citation>
    <scope>NUCLEOTIDE SEQUENCE</scope>
    <source>
        <strain evidence="6">Y2R2</strain>
    </source>
</reference>
<dbReference type="PANTHER" id="PTHR37481:SF1">
    <property type="entry name" value="LIPOPOLYSACCHARIDE EXPORT SYSTEM PROTEIN LPTC"/>
    <property type="match status" value="1"/>
</dbReference>
<dbReference type="RefSeq" id="WP_149284329.1">
    <property type="nucleotide sequence ID" value="NZ_CP038437.2"/>
</dbReference>
<gene>
    <name evidence="6" type="primary">lptC</name>
    <name evidence="6" type="ORF">E4T21_07015</name>
</gene>
<dbReference type="InterPro" id="IPR026265">
    <property type="entry name" value="LptC"/>
</dbReference>
<dbReference type="GO" id="GO:0015221">
    <property type="term" value="F:lipopolysaccharide transmembrane transporter activity"/>
    <property type="evidence" value="ECO:0007669"/>
    <property type="project" value="InterPro"/>
</dbReference>
<dbReference type="KEGG" id="hbh:E4T21_07015"/>
<name>A0A5C1NGH2_9GAMM</name>
<keyword evidence="3" id="KW-0812">Transmembrane</keyword>
<keyword evidence="5" id="KW-0472">Membrane</keyword>
<evidence type="ECO:0000256" key="5">
    <source>
        <dbReference type="ARBA" id="ARBA00023136"/>
    </source>
</evidence>
<keyword evidence="7" id="KW-1185">Reference proteome</keyword>
<dbReference type="Pfam" id="PF06835">
    <property type="entry name" value="LptC"/>
    <property type="match status" value="1"/>
</dbReference>
<dbReference type="GO" id="GO:0005886">
    <property type="term" value="C:plasma membrane"/>
    <property type="evidence" value="ECO:0007669"/>
    <property type="project" value="InterPro"/>
</dbReference>
<protein>
    <submittedName>
        <fullName evidence="6">LPS export ABC transporter periplasmic protein LptC</fullName>
    </submittedName>
</protein>
<dbReference type="GO" id="GO:0017089">
    <property type="term" value="F:glycolipid transfer activity"/>
    <property type="evidence" value="ECO:0007669"/>
    <property type="project" value="TreeGrafter"/>
</dbReference>
<dbReference type="OrthoDB" id="6118108at2"/>
<dbReference type="AlphaFoldDB" id="A0A5C1NGH2"/>
<evidence type="ECO:0000313" key="6">
    <source>
        <dbReference type="EMBL" id="QEM81315.1"/>
    </source>
</evidence>
<evidence type="ECO:0000256" key="2">
    <source>
        <dbReference type="ARBA" id="ARBA00022519"/>
    </source>
</evidence>
<evidence type="ECO:0000256" key="1">
    <source>
        <dbReference type="ARBA" id="ARBA00022475"/>
    </source>
</evidence>
<organism evidence="6 7">
    <name type="scientific">Halomonas binhaiensis</name>
    <dbReference type="NCBI Taxonomy" id="2562282"/>
    <lineage>
        <taxon>Bacteria</taxon>
        <taxon>Pseudomonadati</taxon>
        <taxon>Pseudomonadota</taxon>
        <taxon>Gammaproteobacteria</taxon>
        <taxon>Oceanospirillales</taxon>
        <taxon>Halomonadaceae</taxon>
        <taxon>Halomonas</taxon>
    </lineage>
</organism>
<proteinExistence type="predicted"/>
<dbReference type="PANTHER" id="PTHR37481">
    <property type="entry name" value="LIPOPOLYSACCHARIDE EXPORT SYSTEM PROTEIN LPTC"/>
    <property type="match status" value="1"/>
</dbReference>
<dbReference type="GO" id="GO:0030288">
    <property type="term" value="C:outer membrane-bounded periplasmic space"/>
    <property type="evidence" value="ECO:0007669"/>
    <property type="project" value="TreeGrafter"/>
</dbReference>
<dbReference type="Gene3D" id="2.60.450.10">
    <property type="entry name" value="Lipopolysaccharide (LPS) transport protein A like domain"/>
    <property type="match status" value="1"/>
</dbReference>
<evidence type="ECO:0000256" key="4">
    <source>
        <dbReference type="ARBA" id="ARBA00022989"/>
    </source>
</evidence>
<evidence type="ECO:0000313" key="7">
    <source>
        <dbReference type="Proteomes" id="UP000324285"/>
    </source>
</evidence>